<sequence length="374" mass="40911">MEHLYESAARAAEPRQTAAGPRTGRPLRLADEGTGERWRFGFPGRARAEVHTRGARLHSLILPDRWGHTADVVLAARDPGACEGSARYFGATVGRFANRIARGRLVVDGVTRRLATQENGHTLHGGPDGFDQRVWRCEPVHSSHRTGVRLVLHSPDGDQGFPGALNVRITYTLDRDDNLALSYQAVADAPTVVNLTNHAYWNLEGEGRGNVLAHHLQVAAPLYTPIDAELIPDGPHRPVSDTPFDLRRPRRLSDVLTHTDAQLALAGGGFDHNWVLDGARRARPRKAAVLYAPTSGRRMDVLTTEPGIQVYTAQGLTGDITGKGGRPYHAYAGVALETQHFPDSPNRPDYPTVLLRPGELYRSTTIHSFTTVTA</sequence>
<keyword evidence="7 8" id="KW-0119">Carbohydrate metabolism</keyword>
<evidence type="ECO:0000256" key="7">
    <source>
        <dbReference type="ARBA" id="ARBA00023277"/>
    </source>
</evidence>
<dbReference type="InterPro" id="IPR014718">
    <property type="entry name" value="GH-type_carb-bd"/>
</dbReference>
<evidence type="ECO:0000256" key="4">
    <source>
        <dbReference type="ARBA" id="ARBA00013185"/>
    </source>
</evidence>
<organism evidence="13">
    <name type="scientific">Streptomyces sp. R33</name>
    <dbReference type="NCBI Taxonomy" id="3238629"/>
    <lineage>
        <taxon>Bacteria</taxon>
        <taxon>Bacillati</taxon>
        <taxon>Actinomycetota</taxon>
        <taxon>Actinomycetes</taxon>
        <taxon>Kitasatosporales</taxon>
        <taxon>Streptomycetaceae</taxon>
        <taxon>Streptomyces</taxon>
    </lineage>
</organism>
<comment type="catalytic activity">
    <reaction evidence="1 8">
        <text>alpha-D-glucose = beta-D-glucose</text>
        <dbReference type="Rhea" id="RHEA:10264"/>
        <dbReference type="ChEBI" id="CHEBI:15903"/>
        <dbReference type="ChEBI" id="CHEBI:17925"/>
        <dbReference type="EC" id="5.1.3.3"/>
    </reaction>
</comment>
<evidence type="ECO:0000256" key="9">
    <source>
        <dbReference type="PIRSR" id="PIRSR005096-1"/>
    </source>
</evidence>
<dbReference type="InterPro" id="IPR011013">
    <property type="entry name" value="Gal_mutarotase_sf_dom"/>
</dbReference>
<feature type="active site" description="Proton donor" evidence="9">
    <location>
        <position position="198"/>
    </location>
</feature>
<dbReference type="Pfam" id="PF01263">
    <property type="entry name" value="Aldose_epim"/>
    <property type="match status" value="1"/>
</dbReference>
<feature type="binding site" evidence="10">
    <location>
        <position position="271"/>
    </location>
    <ligand>
        <name>beta-D-galactose</name>
        <dbReference type="ChEBI" id="CHEBI:27667"/>
    </ligand>
</feature>
<evidence type="ECO:0000313" key="13">
    <source>
        <dbReference type="EMBL" id="XDV68427.1"/>
    </source>
</evidence>
<dbReference type="GO" id="GO:0006006">
    <property type="term" value="P:glucose metabolic process"/>
    <property type="evidence" value="ECO:0007669"/>
    <property type="project" value="TreeGrafter"/>
</dbReference>
<proteinExistence type="inferred from homology"/>
<name>A0AB39YH51_9ACTN</name>
<dbReference type="NCBIfam" id="NF008277">
    <property type="entry name" value="PRK11055.1"/>
    <property type="match status" value="1"/>
</dbReference>
<evidence type="ECO:0000256" key="3">
    <source>
        <dbReference type="ARBA" id="ARBA00006206"/>
    </source>
</evidence>
<accession>A0AB39YH51</accession>
<dbReference type="EMBL" id="CP165727">
    <property type="protein sequence ID" value="XDV68427.1"/>
    <property type="molecule type" value="Genomic_DNA"/>
</dbReference>
<evidence type="ECO:0000256" key="12">
    <source>
        <dbReference type="SAM" id="MobiDB-lite"/>
    </source>
</evidence>
<dbReference type="InterPro" id="IPR015443">
    <property type="entry name" value="Aldose_1-epimerase"/>
</dbReference>
<comment type="pathway">
    <text evidence="2 8">Carbohydrate metabolism; hexose metabolism.</text>
</comment>
<keyword evidence="6 8" id="KW-0413">Isomerase</keyword>
<evidence type="ECO:0000256" key="10">
    <source>
        <dbReference type="PIRSR" id="PIRSR005096-2"/>
    </source>
</evidence>
<evidence type="ECO:0000256" key="1">
    <source>
        <dbReference type="ARBA" id="ARBA00001614"/>
    </source>
</evidence>
<evidence type="ECO:0000256" key="5">
    <source>
        <dbReference type="ARBA" id="ARBA00014165"/>
    </source>
</evidence>
<reference evidence="13" key="1">
    <citation type="submission" date="2024-08" db="EMBL/GenBank/DDBJ databases">
        <authorList>
            <person name="Yu S.T."/>
        </authorList>
    </citation>
    <scope>NUCLEOTIDE SEQUENCE</scope>
    <source>
        <strain evidence="13">R33</strain>
    </source>
</reference>
<dbReference type="GO" id="GO:0033499">
    <property type="term" value="P:galactose catabolic process via UDP-galactose, Leloir pathway"/>
    <property type="evidence" value="ECO:0007669"/>
    <property type="project" value="TreeGrafter"/>
</dbReference>
<dbReference type="InterPro" id="IPR008183">
    <property type="entry name" value="Aldose_1/G6P_1-epimerase"/>
</dbReference>
<dbReference type="GO" id="GO:0004034">
    <property type="term" value="F:aldose 1-epimerase activity"/>
    <property type="evidence" value="ECO:0007669"/>
    <property type="project" value="UniProtKB-EC"/>
</dbReference>
<dbReference type="RefSeq" id="WP_369779943.1">
    <property type="nucleotide sequence ID" value="NZ_CP165727.1"/>
</dbReference>
<evidence type="ECO:0000256" key="11">
    <source>
        <dbReference type="PIRSR" id="PIRSR005096-3"/>
    </source>
</evidence>
<dbReference type="Gene3D" id="2.70.98.10">
    <property type="match status" value="1"/>
</dbReference>
<dbReference type="PANTHER" id="PTHR10091:SF0">
    <property type="entry name" value="GALACTOSE MUTAROTASE"/>
    <property type="match status" value="1"/>
</dbReference>
<feature type="compositionally biased region" description="Low complexity" evidence="12">
    <location>
        <begin position="8"/>
        <end position="19"/>
    </location>
</feature>
<dbReference type="InterPro" id="IPR047215">
    <property type="entry name" value="Galactose_mutarotase-like"/>
</dbReference>
<dbReference type="AlphaFoldDB" id="A0AB39YH51"/>
<feature type="binding site" evidence="11">
    <location>
        <begin position="198"/>
        <end position="200"/>
    </location>
    <ligand>
        <name>beta-D-galactose</name>
        <dbReference type="ChEBI" id="CHEBI:27667"/>
    </ligand>
</feature>
<dbReference type="SUPFAM" id="SSF74650">
    <property type="entry name" value="Galactose mutarotase-like"/>
    <property type="match status" value="1"/>
</dbReference>
<evidence type="ECO:0000256" key="6">
    <source>
        <dbReference type="ARBA" id="ARBA00023235"/>
    </source>
</evidence>
<feature type="binding site" evidence="11">
    <location>
        <begin position="98"/>
        <end position="99"/>
    </location>
    <ligand>
        <name>beta-D-galactose</name>
        <dbReference type="ChEBI" id="CHEBI:27667"/>
    </ligand>
</feature>
<dbReference type="PANTHER" id="PTHR10091">
    <property type="entry name" value="ALDOSE-1-EPIMERASE"/>
    <property type="match status" value="1"/>
</dbReference>
<dbReference type="CDD" id="cd09019">
    <property type="entry name" value="galactose_mutarotase_like"/>
    <property type="match status" value="1"/>
</dbReference>
<protein>
    <recommendedName>
        <fullName evidence="5 8">Aldose 1-epimerase</fullName>
        <ecNumber evidence="4 8">5.1.3.3</ecNumber>
    </recommendedName>
</protein>
<dbReference type="InterPro" id="IPR018052">
    <property type="entry name" value="Ald1_epimerase_CS"/>
</dbReference>
<evidence type="ECO:0000256" key="2">
    <source>
        <dbReference type="ARBA" id="ARBA00005028"/>
    </source>
</evidence>
<dbReference type="GO" id="GO:0005737">
    <property type="term" value="C:cytoplasm"/>
    <property type="evidence" value="ECO:0007669"/>
    <property type="project" value="TreeGrafter"/>
</dbReference>
<comment type="similarity">
    <text evidence="3 8">Belongs to the aldose epimerase family.</text>
</comment>
<dbReference type="GO" id="GO:0030246">
    <property type="term" value="F:carbohydrate binding"/>
    <property type="evidence" value="ECO:0007669"/>
    <property type="project" value="InterPro"/>
</dbReference>
<feature type="region of interest" description="Disordered" evidence="12">
    <location>
        <begin position="1"/>
        <end position="29"/>
    </location>
</feature>
<evidence type="ECO:0000256" key="8">
    <source>
        <dbReference type="PIRNR" id="PIRNR005096"/>
    </source>
</evidence>
<dbReference type="PIRSF" id="PIRSF005096">
    <property type="entry name" value="GALM"/>
    <property type="match status" value="1"/>
</dbReference>
<gene>
    <name evidence="13" type="ORF">AB5J51_38720</name>
</gene>
<dbReference type="EC" id="5.1.3.3" evidence="4 8"/>
<dbReference type="PROSITE" id="PS00545">
    <property type="entry name" value="ALDOSE_1_EPIMERASE"/>
    <property type="match status" value="1"/>
</dbReference>
<feature type="active site" description="Proton acceptor" evidence="9">
    <location>
        <position position="337"/>
    </location>
</feature>